<evidence type="ECO:0000256" key="10">
    <source>
        <dbReference type="ARBA" id="ARBA00037387"/>
    </source>
</evidence>
<evidence type="ECO:0000256" key="6">
    <source>
        <dbReference type="ARBA" id="ARBA00022683"/>
    </source>
</evidence>
<feature type="transmembrane region" description="Helical" evidence="14">
    <location>
        <begin position="143"/>
        <end position="165"/>
    </location>
</feature>
<gene>
    <name evidence="15" type="ORF">ERJ70_15060</name>
</gene>
<evidence type="ECO:0000256" key="1">
    <source>
        <dbReference type="ARBA" id="ARBA00004651"/>
    </source>
</evidence>
<organism evidence="15 16">
    <name type="scientific">Sediminibacillus dalangtanensis</name>
    <dbReference type="NCBI Taxonomy" id="2729421"/>
    <lineage>
        <taxon>Bacteria</taxon>
        <taxon>Bacillati</taxon>
        <taxon>Bacillota</taxon>
        <taxon>Bacilli</taxon>
        <taxon>Bacillales</taxon>
        <taxon>Bacillaceae</taxon>
        <taxon>Sediminibacillus</taxon>
    </lineage>
</organism>
<keyword evidence="3" id="KW-0813">Transport</keyword>
<proteinExistence type="inferred from homology"/>
<evidence type="ECO:0000256" key="13">
    <source>
        <dbReference type="ARBA" id="ARBA00042859"/>
    </source>
</evidence>
<evidence type="ECO:0000256" key="4">
    <source>
        <dbReference type="ARBA" id="ARBA00022475"/>
    </source>
</evidence>
<feature type="transmembrane region" description="Helical" evidence="14">
    <location>
        <begin position="83"/>
        <end position="105"/>
    </location>
</feature>
<feature type="transmembrane region" description="Helical" evidence="14">
    <location>
        <begin position="415"/>
        <end position="439"/>
    </location>
</feature>
<feature type="transmembrane region" description="Helical" evidence="14">
    <location>
        <begin position="340"/>
        <end position="361"/>
    </location>
</feature>
<reference evidence="15 16" key="1">
    <citation type="submission" date="2019-12" db="EMBL/GenBank/DDBJ databases">
        <title>The whole genome sequencing of a strain isolated from a Mars analog, Dalangtan Playa.</title>
        <authorList>
            <person name="Huang T."/>
        </authorList>
    </citation>
    <scope>NUCLEOTIDE SEQUENCE [LARGE SCALE GENOMIC DNA]</scope>
    <source>
        <strain evidence="15 16">DP4-553-S</strain>
    </source>
</reference>
<evidence type="ECO:0000256" key="11">
    <source>
        <dbReference type="ARBA" id="ARBA00038218"/>
    </source>
</evidence>
<dbReference type="NCBIfam" id="NF009553">
    <property type="entry name" value="PRK12997.1-5"/>
    <property type="match status" value="1"/>
</dbReference>
<feature type="transmembrane region" description="Helical" evidence="14">
    <location>
        <begin position="256"/>
        <end position="280"/>
    </location>
</feature>
<keyword evidence="5" id="KW-0762">Sugar transport</keyword>
<evidence type="ECO:0000256" key="8">
    <source>
        <dbReference type="ARBA" id="ARBA00022989"/>
    </source>
</evidence>
<feature type="transmembrane region" description="Helical" evidence="14">
    <location>
        <begin position="6"/>
        <end position="27"/>
    </location>
</feature>
<evidence type="ECO:0000256" key="2">
    <source>
        <dbReference type="ARBA" id="ARBA00011738"/>
    </source>
</evidence>
<dbReference type="PANTHER" id="PTHR33843:SF4">
    <property type="entry name" value="ASCORBATE-SPECIFIC PTS SYSTEM EIIC COMPONENT"/>
    <property type="match status" value="1"/>
</dbReference>
<keyword evidence="4" id="KW-1003">Cell membrane</keyword>
<keyword evidence="9 14" id="KW-0472">Membrane</keyword>
<feature type="transmembrane region" description="Helical" evidence="14">
    <location>
        <begin position="117"/>
        <end position="137"/>
    </location>
</feature>
<evidence type="ECO:0000313" key="16">
    <source>
        <dbReference type="Proteomes" id="UP000665043"/>
    </source>
</evidence>
<feature type="transmembrane region" description="Helical" evidence="14">
    <location>
        <begin position="39"/>
        <end position="63"/>
    </location>
</feature>
<evidence type="ECO:0000313" key="15">
    <source>
        <dbReference type="EMBL" id="QTN00503.1"/>
    </source>
</evidence>
<protein>
    <recommendedName>
        <fullName evidence="12">Ascorbate-specific PTS system EIIC component</fullName>
    </recommendedName>
    <alternativeName>
        <fullName evidence="13">Ascorbate-specific permease IIC component UlaA</fullName>
    </alternativeName>
</protein>
<dbReference type="InterPro" id="IPR004703">
    <property type="entry name" value="PTS_sugar-sp_permease"/>
</dbReference>
<keyword evidence="8 14" id="KW-1133">Transmembrane helix</keyword>
<keyword evidence="7 14" id="KW-0812">Transmembrane</keyword>
<evidence type="ECO:0000256" key="3">
    <source>
        <dbReference type="ARBA" id="ARBA00022448"/>
    </source>
</evidence>
<dbReference type="NCBIfam" id="NF006922">
    <property type="entry name" value="PRK09410.1-5"/>
    <property type="match status" value="1"/>
</dbReference>
<keyword evidence="6" id="KW-0598">Phosphotransferase system</keyword>
<dbReference type="PANTHER" id="PTHR33843">
    <property type="entry name" value="ASCORBATE-SPECIFIC PTS SYSTEM EIIC COMPONENT"/>
    <property type="match status" value="1"/>
</dbReference>
<comment type="similarity">
    <text evidence="11">Belongs to the UlaA family.</text>
</comment>
<evidence type="ECO:0000256" key="12">
    <source>
        <dbReference type="ARBA" id="ARBA00039702"/>
    </source>
</evidence>
<dbReference type="InterPro" id="IPR051562">
    <property type="entry name" value="Ascorbate-PTS_EIIC"/>
</dbReference>
<dbReference type="EMBL" id="CP046956">
    <property type="protein sequence ID" value="QTN00503.1"/>
    <property type="molecule type" value="Genomic_DNA"/>
</dbReference>
<evidence type="ECO:0000256" key="7">
    <source>
        <dbReference type="ARBA" id="ARBA00022692"/>
    </source>
</evidence>
<name>A0ABX7VU61_9BACI</name>
<sequence>MVDLLMNDILGTPSILVGLFAFFGLLLQRKQIADVISGTLKTIMGFVILGVGAGAITGSLGHFSSMFDSAFELSGVIPNNEAIVALAQDAFGTETAMIMLFGMLVNIVLARFTPFKYIFLTGHHTMFMACLIAVILSTGGIEGMMLILIGSIILGSLMVLMPAMLQPFTRKITGSDDFAVGHFGSFGYLAAGAVGKLVGKQSKSTEELKVPKSLGFLRDTSVSVSLTMAILFFIVALFAGPAFIEAELSDGTNFLVFAFLQSITFAAGVYIILAGVRMILSEIVPAFKGIADKVVPNAIPALDCPSVFPFANNAVVIGFVFSFLAGLISMFLLPVLGLRVIVPGLVPHFFTGAAAGVFGNATGGRKGAIFGSMANGLIISFLPAILLPVLGSLGFEGTTFGDADFGVIGVALGYPVQLFASPLLFAGLIVILLAGFFAISIARSRRKSPTPIENEQQSNSI</sequence>
<feature type="transmembrane region" description="Helical" evidence="14">
    <location>
        <begin position="222"/>
        <end position="244"/>
    </location>
</feature>
<feature type="transmembrane region" description="Helical" evidence="14">
    <location>
        <begin position="373"/>
        <end position="395"/>
    </location>
</feature>
<accession>A0ABX7VU61</accession>
<feature type="transmembrane region" description="Helical" evidence="14">
    <location>
        <begin position="314"/>
        <end position="334"/>
    </location>
</feature>
<dbReference type="NCBIfam" id="NF006920">
    <property type="entry name" value="PRK09410.1-2"/>
    <property type="match status" value="1"/>
</dbReference>
<evidence type="ECO:0000256" key="9">
    <source>
        <dbReference type="ARBA" id="ARBA00023136"/>
    </source>
</evidence>
<dbReference type="RefSeq" id="WP_209365637.1">
    <property type="nucleotide sequence ID" value="NZ_CP046956.1"/>
</dbReference>
<comment type="subcellular location">
    <subcellularLocation>
        <location evidence="1">Cell membrane</location>
        <topology evidence="1">Multi-pass membrane protein</topology>
    </subcellularLocation>
</comment>
<dbReference type="Proteomes" id="UP000665043">
    <property type="component" value="Chromosome"/>
</dbReference>
<evidence type="ECO:0000256" key="14">
    <source>
        <dbReference type="SAM" id="Phobius"/>
    </source>
</evidence>
<comment type="subunit">
    <text evidence="2">Homodimer.</text>
</comment>
<keyword evidence="16" id="KW-1185">Reference proteome</keyword>
<comment type="function">
    <text evidence="10">The phosphoenolpyruvate-dependent sugar phosphotransferase system (sugar PTS), a major carbohydrate active transport system, catalyzes the phosphorylation of incoming sugar substrates concomitantly with their translocation across the cell membrane. The enzyme II UlaABC PTS system is involved in ascorbate transport.</text>
</comment>
<evidence type="ECO:0000256" key="5">
    <source>
        <dbReference type="ARBA" id="ARBA00022597"/>
    </source>
</evidence>
<dbReference type="Pfam" id="PF03611">
    <property type="entry name" value="EIIC-GAT"/>
    <property type="match status" value="1"/>
</dbReference>